<dbReference type="InterPro" id="IPR009057">
    <property type="entry name" value="Homeodomain-like_sf"/>
</dbReference>
<dbReference type="InterPro" id="IPR054353">
    <property type="entry name" value="IstA-like_C"/>
</dbReference>
<evidence type="ECO:0000259" key="1">
    <source>
        <dbReference type="PROSITE" id="PS50994"/>
    </source>
</evidence>
<dbReference type="SUPFAM" id="SSF46689">
    <property type="entry name" value="Homeodomain-like"/>
    <property type="match status" value="1"/>
</dbReference>
<accession>A0A8J7U7Z2</accession>
<dbReference type="PROSITE" id="PS50994">
    <property type="entry name" value="INTEGRASE"/>
    <property type="match status" value="1"/>
</dbReference>
<protein>
    <submittedName>
        <fullName evidence="2">IS21 family transposase</fullName>
    </submittedName>
</protein>
<dbReference type="AlphaFoldDB" id="A0A8J7U7Z2"/>
<evidence type="ECO:0000313" key="3">
    <source>
        <dbReference type="Proteomes" id="UP000664417"/>
    </source>
</evidence>
<gene>
    <name evidence="2" type="primary">istA</name>
    <name evidence="2" type="ORF">J3U88_33950</name>
</gene>
<dbReference type="PANTHER" id="PTHR35004:SF7">
    <property type="entry name" value="INTEGRASE PROTEIN"/>
    <property type="match status" value="1"/>
</dbReference>
<evidence type="ECO:0000313" key="2">
    <source>
        <dbReference type="EMBL" id="MBO1323519.1"/>
    </source>
</evidence>
<dbReference type="EMBL" id="JAFREP010000088">
    <property type="protein sequence ID" value="MBO1323519.1"/>
    <property type="molecule type" value="Genomic_DNA"/>
</dbReference>
<organism evidence="2 3">
    <name type="scientific">Acanthopleuribacter pedis</name>
    <dbReference type="NCBI Taxonomy" id="442870"/>
    <lineage>
        <taxon>Bacteria</taxon>
        <taxon>Pseudomonadati</taxon>
        <taxon>Acidobacteriota</taxon>
        <taxon>Holophagae</taxon>
        <taxon>Acanthopleuribacterales</taxon>
        <taxon>Acanthopleuribacteraceae</taxon>
        <taxon>Acanthopleuribacter</taxon>
    </lineage>
</organism>
<sequence>MAYRKKAEGGRSGVISMDQYEFIRTAHRQYGKGIRQIAREFGHSRKTVRKALAGMAPEYRMSEKRKSPVMGPVREVVDRILIDDRQQPKKQRHTAKRIYDRLVEEYGFQGAESTVRHYIRKRRAELGVETTEAMVPLCPEVYGEAEVDWGEAVVKMGGEARKVKLFCMRPRFSGKPFVRAYPNEAQEMFLDAHVHAFAFYGGVFPVIVYDNLKTAVAKVLKGKQRVEQNQFKLFRAHYTFQAVFCNAARGNEKGGVEGQVKYARRNFLVPIPEVADFEELNKMLLTACEQQNERVLGGREDRRTIAARFEEEAAHLLKLPAAAYVAQKLVSAKVDKYQTVRVEGVRYSVPREFTGRRVEVAVGCEKVGIAWGKAKIAEHQRCFKARAWVLEPQHYLDTLYEKVTAFERAKPIREWRKTWPESHERMLSLMRHHHGERNGGRAFLEVLMLYRKHSRADVEAVVETALEQQIFDGASIRCLLEGLVDDETPPPRLANEHLPEQCRTRHEAPNLSRYDALVEAAS</sequence>
<dbReference type="PANTHER" id="PTHR35004">
    <property type="entry name" value="TRANSPOSASE RV3428C-RELATED"/>
    <property type="match status" value="1"/>
</dbReference>
<dbReference type="InterPro" id="IPR001584">
    <property type="entry name" value="Integrase_cat-core"/>
</dbReference>
<proteinExistence type="predicted"/>
<dbReference type="RefSeq" id="WP_207863669.1">
    <property type="nucleotide sequence ID" value="NZ_JAFREP010000088.1"/>
</dbReference>
<reference evidence="2" key="1">
    <citation type="submission" date="2021-03" db="EMBL/GenBank/DDBJ databases">
        <authorList>
            <person name="Wang G."/>
        </authorList>
    </citation>
    <scope>NUCLEOTIDE SEQUENCE</scope>
    <source>
        <strain evidence="2">KCTC 12899</strain>
    </source>
</reference>
<dbReference type="Pfam" id="PF22483">
    <property type="entry name" value="Mu-transpos_C_2"/>
    <property type="match status" value="1"/>
</dbReference>
<name>A0A8J7U7Z2_9BACT</name>
<dbReference type="NCBIfam" id="NF033546">
    <property type="entry name" value="transpos_IS21"/>
    <property type="match status" value="1"/>
</dbReference>
<feature type="domain" description="Integrase catalytic" evidence="1">
    <location>
        <begin position="135"/>
        <end position="313"/>
    </location>
</feature>
<dbReference type="Proteomes" id="UP000664417">
    <property type="component" value="Unassembled WGS sequence"/>
</dbReference>
<dbReference type="GO" id="GO:0015074">
    <property type="term" value="P:DNA integration"/>
    <property type="evidence" value="ECO:0007669"/>
    <property type="project" value="InterPro"/>
</dbReference>
<comment type="caution">
    <text evidence="2">The sequence shown here is derived from an EMBL/GenBank/DDBJ whole genome shotgun (WGS) entry which is preliminary data.</text>
</comment>
<keyword evidence="3" id="KW-1185">Reference proteome</keyword>